<name>A0AAV8ECD7_9POAL</name>
<evidence type="ECO:0000259" key="1">
    <source>
        <dbReference type="SMART" id="SM01238"/>
    </source>
</evidence>
<keyword evidence="3" id="KW-1185">Reference proteome</keyword>
<dbReference type="InterPro" id="IPR019083">
    <property type="entry name" value="SAM_Ribosomal_mS41"/>
</dbReference>
<keyword evidence="2" id="KW-0645">Protease</keyword>
<dbReference type="AlphaFoldDB" id="A0AAV8ECD7"/>
<gene>
    <name evidence="2" type="ORF">LUZ62_060180</name>
</gene>
<dbReference type="PANTHER" id="PTHR34955">
    <property type="entry name" value="IGR MOTIF PROTEIN"/>
    <property type="match status" value="1"/>
</dbReference>
<reference evidence="2" key="1">
    <citation type="submission" date="2022-08" db="EMBL/GenBank/DDBJ databases">
        <authorList>
            <person name="Marques A."/>
        </authorList>
    </citation>
    <scope>NUCLEOTIDE SEQUENCE</scope>
    <source>
        <strain evidence="2">RhyPub2mFocal</strain>
        <tissue evidence="2">Leaves</tissue>
    </source>
</reference>
<organism evidence="2 3">
    <name type="scientific">Rhynchospora pubera</name>
    <dbReference type="NCBI Taxonomy" id="906938"/>
    <lineage>
        <taxon>Eukaryota</taxon>
        <taxon>Viridiplantae</taxon>
        <taxon>Streptophyta</taxon>
        <taxon>Embryophyta</taxon>
        <taxon>Tracheophyta</taxon>
        <taxon>Spermatophyta</taxon>
        <taxon>Magnoliopsida</taxon>
        <taxon>Liliopsida</taxon>
        <taxon>Poales</taxon>
        <taxon>Cyperaceae</taxon>
        <taxon>Cyperoideae</taxon>
        <taxon>Rhynchosporeae</taxon>
        <taxon>Rhynchospora</taxon>
    </lineage>
</organism>
<feature type="domain" description="Small ribosomal subunit protein mS41 SAM" evidence="1">
    <location>
        <begin position="45"/>
        <end position="105"/>
    </location>
</feature>
<dbReference type="PANTHER" id="PTHR34955:SF2">
    <property type="entry name" value="IGR MOTIF PROTEIN"/>
    <property type="match status" value="1"/>
</dbReference>
<keyword evidence="2" id="KW-0031">Aminopeptidase</keyword>
<keyword evidence="2" id="KW-0378">Hydrolase</keyword>
<dbReference type="SMART" id="SM01238">
    <property type="entry name" value="IGR"/>
    <property type="match status" value="1"/>
</dbReference>
<proteinExistence type="predicted"/>
<accession>A0AAV8ECD7</accession>
<dbReference type="Pfam" id="PF09597">
    <property type="entry name" value="SAM_Ribosomal_mS41"/>
    <property type="match status" value="1"/>
</dbReference>
<protein>
    <submittedName>
        <fullName evidence="2">Xaa-pro aminopeptidase P</fullName>
    </submittedName>
</protein>
<evidence type="ECO:0000313" key="2">
    <source>
        <dbReference type="EMBL" id="KAJ4775923.1"/>
    </source>
</evidence>
<evidence type="ECO:0000313" key="3">
    <source>
        <dbReference type="Proteomes" id="UP001140206"/>
    </source>
</evidence>
<dbReference type="GO" id="GO:0004177">
    <property type="term" value="F:aminopeptidase activity"/>
    <property type="evidence" value="ECO:0007669"/>
    <property type="project" value="UniProtKB-KW"/>
</dbReference>
<comment type="caution">
    <text evidence="2">The sequence shown here is derived from an EMBL/GenBank/DDBJ whole genome shotgun (WGS) entry which is preliminary data.</text>
</comment>
<dbReference type="Proteomes" id="UP001140206">
    <property type="component" value="Chromosome 3"/>
</dbReference>
<sequence length="113" mass="12612">MARRCLSFSFSLSLSLSRDHLRRLLLPGGARSYRGGSQNEVKVGIAEFLRGIGGGVEGHVAKVEAEVGGDLQKLLQTRTLRLKKLAIPCKHRKLILNYAHKYRLGLWRPPPQP</sequence>
<dbReference type="EMBL" id="JAMFTS010000003">
    <property type="protein sequence ID" value="KAJ4775923.1"/>
    <property type="molecule type" value="Genomic_DNA"/>
</dbReference>